<organism evidence="2 3">
    <name type="scientific">Cupriavidus pauculus</name>
    <dbReference type="NCBI Taxonomy" id="82633"/>
    <lineage>
        <taxon>Bacteria</taxon>
        <taxon>Pseudomonadati</taxon>
        <taxon>Pseudomonadota</taxon>
        <taxon>Betaproteobacteria</taxon>
        <taxon>Burkholderiales</taxon>
        <taxon>Burkholderiaceae</taxon>
        <taxon>Cupriavidus</taxon>
    </lineage>
</organism>
<dbReference type="EMBL" id="PJRP01000022">
    <property type="protein sequence ID" value="PLP96904.1"/>
    <property type="molecule type" value="Genomic_DNA"/>
</dbReference>
<feature type="region of interest" description="Disordered" evidence="1">
    <location>
        <begin position="1"/>
        <end position="42"/>
    </location>
</feature>
<reference evidence="2 3" key="1">
    <citation type="submission" date="2017-12" db="EMBL/GenBank/DDBJ databases">
        <title>Genome sequence of the active heterotrophic nitrifier-denitrifier, Cupriavidus pauculus UM1.</title>
        <authorList>
            <person name="Putonti C."/>
            <person name="Castignetti D."/>
        </authorList>
    </citation>
    <scope>NUCLEOTIDE SEQUENCE [LARGE SCALE GENOMIC DNA]</scope>
    <source>
        <strain evidence="2 3">UM1</strain>
    </source>
</reference>
<name>A0A2N5C3W3_9BURK</name>
<dbReference type="Proteomes" id="UP000234341">
    <property type="component" value="Unassembled WGS sequence"/>
</dbReference>
<proteinExistence type="predicted"/>
<dbReference type="RefSeq" id="WP_101685160.1">
    <property type="nucleotide sequence ID" value="NZ_PJRP01000022.1"/>
</dbReference>
<feature type="compositionally biased region" description="Low complexity" evidence="1">
    <location>
        <begin position="33"/>
        <end position="42"/>
    </location>
</feature>
<accession>A0A2N5C3W3</accession>
<evidence type="ECO:0000313" key="3">
    <source>
        <dbReference type="Proteomes" id="UP000234341"/>
    </source>
</evidence>
<protein>
    <submittedName>
        <fullName evidence="2">Uncharacterized protein</fullName>
    </submittedName>
</protein>
<evidence type="ECO:0000313" key="2">
    <source>
        <dbReference type="EMBL" id="PLP96904.1"/>
    </source>
</evidence>
<sequence>MKQHDKPTPGNLDESAADTDTHRASRDGGKPLAARAKPARKPTFAAFLKTIPPGDAYDDQDFARVQ</sequence>
<comment type="caution">
    <text evidence="2">The sequence shown here is derived from an EMBL/GenBank/DDBJ whole genome shotgun (WGS) entry which is preliminary data.</text>
</comment>
<dbReference type="STRING" id="82633.GCA_000974605_00407"/>
<gene>
    <name evidence="2" type="ORF">CYJ10_30425</name>
</gene>
<evidence type="ECO:0000256" key="1">
    <source>
        <dbReference type="SAM" id="MobiDB-lite"/>
    </source>
</evidence>
<dbReference type="AlphaFoldDB" id="A0A2N5C3W3"/>
<dbReference type="OrthoDB" id="9134970at2"/>
<feature type="compositionally biased region" description="Basic and acidic residues" evidence="1">
    <location>
        <begin position="19"/>
        <end position="29"/>
    </location>
</feature>